<dbReference type="AlphaFoldDB" id="A0A1G8UZK3"/>
<dbReference type="EMBL" id="FNEV01000007">
    <property type="protein sequence ID" value="SDJ58525.1"/>
    <property type="molecule type" value="Genomic_DNA"/>
</dbReference>
<organism evidence="2 3">
    <name type="scientific">Salimicrobium halophilum</name>
    <dbReference type="NCBI Taxonomy" id="86666"/>
    <lineage>
        <taxon>Bacteria</taxon>
        <taxon>Bacillati</taxon>
        <taxon>Bacillota</taxon>
        <taxon>Bacilli</taxon>
        <taxon>Bacillales</taxon>
        <taxon>Bacillaceae</taxon>
        <taxon>Salimicrobium</taxon>
    </lineage>
</organism>
<gene>
    <name evidence="2" type="ORF">SAMN04490247_2460</name>
</gene>
<dbReference type="InterPro" id="IPR002364">
    <property type="entry name" value="Quin_OxRdtase/zeta-crystal_CS"/>
</dbReference>
<dbReference type="InterPro" id="IPR036291">
    <property type="entry name" value="NAD(P)-bd_dom_sf"/>
</dbReference>
<dbReference type="PANTHER" id="PTHR44013">
    <property type="entry name" value="ZINC-TYPE ALCOHOL DEHYDROGENASE-LIKE PROTEIN C16A3.02C"/>
    <property type="match status" value="1"/>
</dbReference>
<keyword evidence="3" id="KW-1185">Reference proteome</keyword>
<dbReference type="SMART" id="SM00829">
    <property type="entry name" value="PKS_ER"/>
    <property type="match status" value="1"/>
</dbReference>
<dbReference type="Pfam" id="PF13602">
    <property type="entry name" value="ADH_zinc_N_2"/>
    <property type="match status" value="1"/>
</dbReference>
<reference evidence="3" key="1">
    <citation type="submission" date="2016-10" db="EMBL/GenBank/DDBJ databases">
        <authorList>
            <person name="Varghese N."/>
            <person name="Submissions S."/>
        </authorList>
    </citation>
    <scope>NUCLEOTIDE SEQUENCE [LARGE SCALE GENOMIC DNA]</scope>
    <source>
        <strain evidence="3">DSM 4771</strain>
    </source>
</reference>
<dbReference type="SUPFAM" id="SSF50129">
    <property type="entry name" value="GroES-like"/>
    <property type="match status" value="1"/>
</dbReference>
<evidence type="ECO:0000313" key="3">
    <source>
        <dbReference type="Proteomes" id="UP000199225"/>
    </source>
</evidence>
<dbReference type="Proteomes" id="UP000199225">
    <property type="component" value="Unassembled WGS sequence"/>
</dbReference>
<dbReference type="CDD" id="cd05289">
    <property type="entry name" value="MDR_like_2"/>
    <property type="match status" value="1"/>
</dbReference>
<dbReference type="SUPFAM" id="SSF51735">
    <property type="entry name" value="NAD(P)-binding Rossmann-fold domains"/>
    <property type="match status" value="1"/>
</dbReference>
<name>A0A1G8UZK3_9BACI</name>
<dbReference type="InterPro" id="IPR011032">
    <property type="entry name" value="GroES-like_sf"/>
</dbReference>
<dbReference type="Gene3D" id="3.90.180.10">
    <property type="entry name" value="Medium-chain alcohol dehydrogenases, catalytic domain"/>
    <property type="match status" value="1"/>
</dbReference>
<dbReference type="GO" id="GO:0016491">
    <property type="term" value="F:oxidoreductase activity"/>
    <property type="evidence" value="ECO:0007669"/>
    <property type="project" value="InterPro"/>
</dbReference>
<accession>A0A1G8UZK3</accession>
<dbReference type="Gene3D" id="3.40.50.720">
    <property type="entry name" value="NAD(P)-binding Rossmann-like Domain"/>
    <property type="match status" value="1"/>
</dbReference>
<dbReference type="PROSITE" id="PS01162">
    <property type="entry name" value="QOR_ZETA_CRYSTAL"/>
    <property type="match status" value="1"/>
</dbReference>
<feature type="domain" description="Enoyl reductase (ER)" evidence="1">
    <location>
        <begin position="10"/>
        <end position="308"/>
    </location>
</feature>
<dbReference type="InterPro" id="IPR013154">
    <property type="entry name" value="ADH-like_N"/>
</dbReference>
<evidence type="ECO:0000313" key="2">
    <source>
        <dbReference type="EMBL" id="SDJ58525.1"/>
    </source>
</evidence>
<dbReference type="RefSeq" id="WP_093194158.1">
    <property type="nucleotide sequence ID" value="NZ_FNEV01000007.1"/>
</dbReference>
<protein>
    <submittedName>
        <fullName evidence="2">2-desacetyl-2-hydroxyethyl bacteriochlorophyllide A dehydrogenase</fullName>
    </submittedName>
</protein>
<dbReference type="Pfam" id="PF08240">
    <property type="entry name" value="ADH_N"/>
    <property type="match status" value="1"/>
</dbReference>
<dbReference type="InterPro" id="IPR020843">
    <property type="entry name" value="ER"/>
</dbReference>
<sequence>MKAIVINEYGHKEQLTEQEVETPKPGKGEVLVQTKATSINPIDWKLREGYLKQMIDFEFPIILGWDVAGIVAETGEGVTSFEKGDRVFARPDLTGKGTYAEYTIVAEHLLAPLPENISYEEGAAVPLAGQTAWQCLTDVTNVQKGEKVLIQAGAGGVGSYAIQFAKEKGAYVATTGSTKNVDFLKSLGADEVIDYTKEDFTEVLNDYDVVFDMLGGDVLDKAFDVLKNGGRLVTIAGQPDEEKAKEKNIETTSFWLQPTGKDMKEIADLMEAGKVKSHIGHRYPLTEQGLRDAHELSETHHAKGKIVINVE</sequence>
<dbReference type="InterPro" id="IPR052733">
    <property type="entry name" value="Chloroplast_QOR"/>
</dbReference>
<dbReference type="STRING" id="86666.SAMN04490247_2460"/>
<proteinExistence type="predicted"/>
<dbReference type="OrthoDB" id="9792162at2"/>
<dbReference type="PANTHER" id="PTHR44013:SF1">
    <property type="entry name" value="ZINC-TYPE ALCOHOL DEHYDROGENASE-LIKE PROTEIN C16A3.02C"/>
    <property type="match status" value="1"/>
</dbReference>
<evidence type="ECO:0000259" key="1">
    <source>
        <dbReference type="SMART" id="SM00829"/>
    </source>
</evidence>
<dbReference type="GO" id="GO:0008270">
    <property type="term" value="F:zinc ion binding"/>
    <property type="evidence" value="ECO:0007669"/>
    <property type="project" value="InterPro"/>
</dbReference>